<feature type="domain" description="Peptidase S8/S53" evidence="9">
    <location>
        <begin position="183"/>
        <end position="448"/>
    </location>
</feature>
<dbReference type="InterPro" id="IPR015500">
    <property type="entry name" value="Peptidase_S8_subtilisin-rel"/>
</dbReference>
<dbReference type="PROSITE" id="PS50088">
    <property type="entry name" value="ANK_REPEAT"/>
    <property type="match status" value="1"/>
</dbReference>
<sequence>MAARYGLDNSISVLLQHGAKIDPVTKTGWTPLMLASERGYKSTINILLERNASRSAKNGDGYNSLQIAAHAGHQISTLLEYRHVAPSAVVNTSDEADKGGLVPPDRTRNMRTPSPAPGANIEVESEFYALSDGIIAETSVPKPENSKKFQSFLKTLEQTWYRKIHWTPDDDNPLPRRDWPGPVKIAILDTGIDLEHPDFSKPPERRSKDGKKAAQQIQEIPQRDRIKAWKSFTGGPEDDVTDSDGHGTHIAGLILTIAPRAELYIARVSTQSHTRDDEAGDSKRRSGELRPIQKALEWAMEQDVDIVNLSLGFARESSYELTTLLEEANHREIIVIAAAANHGNSNAIAWPARDRDLAICITSGDEFDHPSRFAPTPPNDLPIFMTYGENIYSHWPTKLGGGFRMMSGTSVSTPIAVGMVSMILAFLNQTNVWSQNTKRQYLKRSTERRLRSTRGMGRLLEKLCRDRNGIKILSPKLMWEHEQELSPLQVLGIIAQYEADRLAG</sequence>
<dbReference type="Proteomes" id="UP000813444">
    <property type="component" value="Unassembled WGS sequence"/>
</dbReference>
<dbReference type="SUPFAM" id="SSF52743">
    <property type="entry name" value="Subtilisin-like"/>
    <property type="match status" value="1"/>
</dbReference>
<dbReference type="PRINTS" id="PR00723">
    <property type="entry name" value="SUBTILISIN"/>
</dbReference>
<feature type="compositionally biased region" description="Basic and acidic residues" evidence="8">
    <location>
        <begin position="193"/>
        <end position="212"/>
    </location>
</feature>
<keyword evidence="3 6" id="KW-0378">Hydrolase</keyword>
<feature type="region of interest" description="Disordered" evidence="8">
    <location>
        <begin position="93"/>
        <end position="119"/>
    </location>
</feature>
<proteinExistence type="inferred from homology"/>
<evidence type="ECO:0000256" key="2">
    <source>
        <dbReference type="ARBA" id="ARBA00022670"/>
    </source>
</evidence>
<dbReference type="InterPro" id="IPR036852">
    <property type="entry name" value="Peptidase_S8/S53_dom_sf"/>
</dbReference>
<organism evidence="10 11">
    <name type="scientific">Stachybotrys elegans</name>
    <dbReference type="NCBI Taxonomy" id="80388"/>
    <lineage>
        <taxon>Eukaryota</taxon>
        <taxon>Fungi</taxon>
        <taxon>Dikarya</taxon>
        <taxon>Ascomycota</taxon>
        <taxon>Pezizomycotina</taxon>
        <taxon>Sordariomycetes</taxon>
        <taxon>Hypocreomycetidae</taxon>
        <taxon>Hypocreales</taxon>
        <taxon>Stachybotryaceae</taxon>
        <taxon>Stachybotrys</taxon>
    </lineage>
</organism>
<feature type="active site" description="Charge relay system" evidence="6">
    <location>
        <position position="410"/>
    </location>
</feature>
<dbReference type="GO" id="GO:0004252">
    <property type="term" value="F:serine-type endopeptidase activity"/>
    <property type="evidence" value="ECO:0007669"/>
    <property type="project" value="UniProtKB-UniRule"/>
</dbReference>
<dbReference type="EMBL" id="JAGPNK010000003">
    <property type="protein sequence ID" value="KAH7324147.1"/>
    <property type="molecule type" value="Genomic_DNA"/>
</dbReference>
<evidence type="ECO:0000256" key="1">
    <source>
        <dbReference type="ARBA" id="ARBA00011073"/>
    </source>
</evidence>
<dbReference type="OrthoDB" id="206201at2759"/>
<evidence type="ECO:0000256" key="7">
    <source>
        <dbReference type="RuleBase" id="RU003355"/>
    </source>
</evidence>
<dbReference type="Pfam" id="PF12796">
    <property type="entry name" value="Ank_2"/>
    <property type="match status" value="1"/>
</dbReference>
<evidence type="ECO:0000313" key="11">
    <source>
        <dbReference type="Proteomes" id="UP000813444"/>
    </source>
</evidence>
<dbReference type="PROSITE" id="PS00138">
    <property type="entry name" value="SUBTILASE_SER"/>
    <property type="match status" value="1"/>
</dbReference>
<evidence type="ECO:0000256" key="5">
    <source>
        <dbReference type="PROSITE-ProRule" id="PRU00023"/>
    </source>
</evidence>
<keyword evidence="2 6" id="KW-0645">Protease</keyword>
<evidence type="ECO:0000259" key="9">
    <source>
        <dbReference type="Pfam" id="PF00082"/>
    </source>
</evidence>
<feature type="region of interest" description="Disordered" evidence="8">
    <location>
        <begin position="268"/>
        <end position="288"/>
    </location>
</feature>
<feature type="compositionally biased region" description="Basic and acidic residues" evidence="8">
    <location>
        <begin position="273"/>
        <end position="288"/>
    </location>
</feature>
<feature type="repeat" description="ANK" evidence="5">
    <location>
        <begin position="27"/>
        <end position="59"/>
    </location>
</feature>
<evidence type="ECO:0000256" key="3">
    <source>
        <dbReference type="ARBA" id="ARBA00022801"/>
    </source>
</evidence>
<dbReference type="GO" id="GO:0006508">
    <property type="term" value="P:proteolysis"/>
    <property type="evidence" value="ECO:0007669"/>
    <property type="project" value="UniProtKB-KW"/>
</dbReference>
<dbReference type="PANTHER" id="PTHR43399:SF4">
    <property type="entry name" value="CELL WALL-ASSOCIATED PROTEASE"/>
    <property type="match status" value="1"/>
</dbReference>
<dbReference type="PROSITE" id="PS51892">
    <property type="entry name" value="SUBTILASE"/>
    <property type="match status" value="1"/>
</dbReference>
<name>A0A8K0SVH3_9HYPO</name>
<dbReference type="InterPro" id="IPR000209">
    <property type="entry name" value="Peptidase_S8/S53_dom"/>
</dbReference>
<dbReference type="InterPro" id="IPR023828">
    <property type="entry name" value="Peptidase_S8_Ser-AS"/>
</dbReference>
<dbReference type="InterPro" id="IPR051048">
    <property type="entry name" value="Peptidase_S8/S53_subtilisin"/>
</dbReference>
<dbReference type="InterPro" id="IPR036770">
    <property type="entry name" value="Ankyrin_rpt-contain_sf"/>
</dbReference>
<gene>
    <name evidence="10" type="ORF">B0I35DRAFT_369150</name>
</gene>
<dbReference type="AlphaFoldDB" id="A0A8K0SVH3"/>
<keyword evidence="11" id="KW-1185">Reference proteome</keyword>
<evidence type="ECO:0000313" key="10">
    <source>
        <dbReference type="EMBL" id="KAH7324147.1"/>
    </source>
</evidence>
<comment type="similarity">
    <text evidence="1 6 7">Belongs to the peptidase S8 family.</text>
</comment>
<keyword evidence="5" id="KW-0040">ANK repeat</keyword>
<comment type="caution">
    <text evidence="10">The sequence shown here is derived from an EMBL/GenBank/DDBJ whole genome shotgun (WGS) entry which is preliminary data.</text>
</comment>
<evidence type="ECO:0000256" key="4">
    <source>
        <dbReference type="ARBA" id="ARBA00022825"/>
    </source>
</evidence>
<accession>A0A8K0SVH3</accession>
<dbReference type="Gene3D" id="3.40.50.200">
    <property type="entry name" value="Peptidase S8/S53 domain"/>
    <property type="match status" value="1"/>
</dbReference>
<dbReference type="PROSITE" id="PS00136">
    <property type="entry name" value="SUBTILASE_ASP"/>
    <property type="match status" value="1"/>
</dbReference>
<dbReference type="Pfam" id="PF00082">
    <property type="entry name" value="Peptidase_S8"/>
    <property type="match status" value="1"/>
</dbReference>
<feature type="region of interest" description="Disordered" evidence="8">
    <location>
        <begin position="192"/>
        <end position="220"/>
    </location>
</feature>
<dbReference type="PANTHER" id="PTHR43399">
    <property type="entry name" value="SUBTILISIN-RELATED"/>
    <property type="match status" value="1"/>
</dbReference>
<evidence type="ECO:0000256" key="6">
    <source>
        <dbReference type="PROSITE-ProRule" id="PRU01240"/>
    </source>
</evidence>
<dbReference type="SUPFAM" id="SSF48403">
    <property type="entry name" value="Ankyrin repeat"/>
    <property type="match status" value="1"/>
</dbReference>
<keyword evidence="4 6" id="KW-0720">Serine protease</keyword>
<protein>
    <submittedName>
        <fullName evidence="10">Peptidase S8/S53 domain-containing protein</fullName>
    </submittedName>
</protein>
<reference evidence="10" key="1">
    <citation type="journal article" date="2021" name="Nat. Commun.">
        <title>Genetic determinants of endophytism in the Arabidopsis root mycobiome.</title>
        <authorList>
            <person name="Mesny F."/>
            <person name="Miyauchi S."/>
            <person name="Thiergart T."/>
            <person name="Pickel B."/>
            <person name="Atanasova L."/>
            <person name="Karlsson M."/>
            <person name="Huettel B."/>
            <person name="Barry K.W."/>
            <person name="Haridas S."/>
            <person name="Chen C."/>
            <person name="Bauer D."/>
            <person name="Andreopoulos W."/>
            <person name="Pangilinan J."/>
            <person name="LaButti K."/>
            <person name="Riley R."/>
            <person name="Lipzen A."/>
            <person name="Clum A."/>
            <person name="Drula E."/>
            <person name="Henrissat B."/>
            <person name="Kohler A."/>
            <person name="Grigoriev I.V."/>
            <person name="Martin F.M."/>
            <person name="Hacquard S."/>
        </authorList>
    </citation>
    <scope>NUCLEOTIDE SEQUENCE</scope>
    <source>
        <strain evidence="10">MPI-CAGE-CH-0235</strain>
    </source>
</reference>
<feature type="active site" description="Charge relay system" evidence="6">
    <location>
        <position position="189"/>
    </location>
</feature>
<dbReference type="InterPro" id="IPR002110">
    <property type="entry name" value="Ankyrin_rpt"/>
</dbReference>
<feature type="active site" description="Charge relay system" evidence="6">
    <location>
        <position position="246"/>
    </location>
</feature>
<evidence type="ECO:0000256" key="8">
    <source>
        <dbReference type="SAM" id="MobiDB-lite"/>
    </source>
</evidence>
<dbReference type="Gene3D" id="1.25.40.20">
    <property type="entry name" value="Ankyrin repeat-containing domain"/>
    <property type="match status" value="1"/>
</dbReference>
<dbReference type="InterPro" id="IPR023827">
    <property type="entry name" value="Peptidase_S8_Asp-AS"/>
</dbReference>
<dbReference type="PROSITE" id="PS50297">
    <property type="entry name" value="ANK_REP_REGION"/>
    <property type="match status" value="1"/>
</dbReference>